<evidence type="ECO:0000313" key="1">
    <source>
        <dbReference type="EMBL" id="OSD00113.1"/>
    </source>
</evidence>
<reference evidence="1 2" key="1">
    <citation type="journal article" date="2015" name="Biotechnol. Biofuels">
        <title>Enhanced degradation of softwood versus hardwood by the white-rot fungus Pycnoporus coccineus.</title>
        <authorList>
            <person name="Couturier M."/>
            <person name="Navarro D."/>
            <person name="Chevret D."/>
            <person name="Henrissat B."/>
            <person name="Piumi F."/>
            <person name="Ruiz-Duenas F.J."/>
            <person name="Martinez A.T."/>
            <person name="Grigoriev I.V."/>
            <person name="Riley R."/>
            <person name="Lipzen A."/>
            <person name="Berrin J.G."/>
            <person name="Master E.R."/>
            <person name="Rosso M.N."/>
        </authorList>
    </citation>
    <scope>NUCLEOTIDE SEQUENCE [LARGE SCALE GENOMIC DNA]</scope>
    <source>
        <strain evidence="1 2">BRFM310</strain>
    </source>
</reference>
<dbReference type="STRING" id="1353009.A0A1Y2IHV9"/>
<organism evidence="1 2">
    <name type="scientific">Trametes coccinea (strain BRFM310)</name>
    <name type="common">Pycnoporus coccineus</name>
    <dbReference type="NCBI Taxonomy" id="1353009"/>
    <lineage>
        <taxon>Eukaryota</taxon>
        <taxon>Fungi</taxon>
        <taxon>Dikarya</taxon>
        <taxon>Basidiomycota</taxon>
        <taxon>Agaricomycotina</taxon>
        <taxon>Agaricomycetes</taxon>
        <taxon>Polyporales</taxon>
        <taxon>Polyporaceae</taxon>
        <taxon>Trametes</taxon>
    </lineage>
</organism>
<evidence type="ECO:0000313" key="2">
    <source>
        <dbReference type="Proteomes" id="UP000193067"/>
    </source>
</evidence>
<evidence type="ECO:0008006" key="3">
    <source>
        <dbReference type="Google" id="ProtNLM"/>
    </source>
</evidence>
<sequence length="867" mass="96989">MVPHSLPLETIEFTLDFLRDDFKALAKCSLVCRALLPTCRTHLYGHVSLSHEINNNKTVETSQTKRFFQLVDVNPAILVYIRDLTLDYGQSIFQNPPIDARDAGIAWDYVLRGRFSSLRALTLCSVTMSGLRDLTMVVTEALPELESLSFSAVQVLDGPTTYGVPLSVLSPWRPEDWVSRGRAARSKLRAFGVVDVYIDIAELSSLVSLLEEYPQLDSLDIRPQLPHANEFPGDPRLIISAFAPRLRHFGVLVYDITDDGVVLEENRERLEGVLSNLPHCGSLRSLCVHYSCFGFCLSTMMSGQQVLTGSTPQLDPFFLDKLCDALSSHPQPFPHFEELTIALHNPLNWIRDWNDAFDRLAGVLVGGRSTGNAPVAEGATLYPKFRRLEICASVSGLVRLMYGNKSVEDALAAGIQMAPHMIPLETIEHTLHFLRDDLRTLAKCSLVCRALLPTCRTHLYRDISLTHQVVNYKTVETSRTELFFQIVDADPSILLYARTLTLDYGQDLFQSPAEGAREAGRAWKYVLRRCFPSLRSLTICYLTTSGLSDLTAAITHFLPELESLSFRDLQVLEGPTDFGAPLFVNAPWSTGEWVARGGPARSNLRAFSLVDLYNEVAGSELSELVSLLGHYPQLDSIDIRPQMPRPDDLTSDPRHLIAEFAPRLRHFGFLVGDITGDGAVSAEDRERMESILAALPRCRSLRSLCVHYSCLGYYLCTMMAITPTLMPGERSRPALPPQLSPFFLDAFCEVLSSTPAPFPLLEELVIVLHNPLTWLRNWADALDRLAGLLIGDWAPGDGMVAERATRFPRFRRLEICASTISAMVRLMYDDNGLEDARMQIREVKEGFLRPILERFKEAGIEVDVKVT</sequence>
<keyword evidence="2" id="KW-1185">Reference proteome</keyword>
<gene>
    <name evidence="1" type="ORF">PYCCODRAFT_1479388</name>
</gene>
<dbReference type="GO" id="GO:0031146">
    <property type="term" value="P:SCF-dependent proteasomal ubiquitin-dependent protein catabolic process"/>
    <property type="evidence" value="ECO:0007669"/>
    <property type="project" value="TreeGrafter"/>
</dbReference>
<dbReference type="GO" id="GO:0019005">
    <property type="term" value="C:SCF ubiquitin ligase complex"/>
    <property type="evidence" value="ECO:0007669"/>
    <property type="project" value="TreeGrafter"/>
</dbReference>
<dbReference type="PANTHER" id="PTHR13318">
    <property type="entry name" value="PARTNER OF PAIRED, ISOFORM B-RELATED"/>
    <property type="match status" value="1"/>
</dbReference>
<accession>A0A1Y2IHV9</accession>
<dbReference type="EMBL" id="KZ084121">
    <property type="protein sequence ID" value="OSD00113.1"/>
    <property type="molecule type" value="Genomic_DNA"/>
</dbReference>
<dbReference type="InterPro" id="IPR032675">
    <property type="entry name" value="LRR_dom_sf"/>
</dbReference>
<protein>
    <recommendedName>
        <fullName evidence="3">F-box domain-containing protein</fullName>
    </recommendedName>
</protein>
<dbReference type="AlphaFoldDB" id="A0A1Y2IHV9"/>
<name>A0A1Y2IHV9_TRAC3</name>
<dbReference type="OrthoDB" id="2741476at2759"/>
<dbReference type="Proteomes" id="UP000193067">
    <property type="component" value="Unassembled WGS sequence"/>
</dbReference>
<proteinExistence type="predicted"/>
<dbReference type="Gene3D" id="3.80.10.10">
    <property type="entry name" value="Ribonuclease Inhibitor"/>
    <property type="match status" value="1"/>
</dbReference>